<dbReference type="InterPro" id="IPR055290">
    <property type="entry name" value="At3g26010-like"/>
</dbReference>
<accession>A0A5J9W1L2</accession>
<dbReference type="Pfam" id="PF00646">
    <property type="entry name" value="F-box"/>
    <property type="match status" value="1"/>
</dbReference>
<protein>
    <recommendedName>
        <fullName evidence="2">F-box domain-containing protein</fullName>
    </recommendedName>
</protein>
<dbReference type="Proteomes" id="UP000324897">
    <property type="component" value="Chromosome 4"/>
</dbReference>
<dbReference type="PROSITE" id="PS50181">
    <property type="entry name" value="FBOX"/>
    <property type="match status" value="1"/>
</dbReference>
<dbReference type="PANTHER" id="PTHR35546:SF105">
    <property type="entry name" value="OS05G0139200 PROTEIN"/>
    <property type="match status" value="1"/>
</dbReference>
<dbReference type="InterPro" id="IPR036047">
    <property type="entry name" value="F-box-like_dom_sf"/>
</dbReference>
<dbReference type="SMART" id="SM00256">
    <property type="entry name" value="FBOX"/>
    <property type="match status" value="1"/>
</dbReference>
<dbReference type="CDD" id="cd22157">
    <property type="entry name" value="F-box_AtFBW1-like"/>
    <property type="match status" value="1"/>
</dbReference>
<proteinExistence type="predicted"/>
<evidence type="ECO:0000313" key="4">
    <source>
        <dbReference type="Proteomes" id="UP000324897"/>
    </source>
</evidence>
<comment type="caution">
    <text evidence="3">The sequence shown here is derived from an EMBL/GenBank/DDBJ whole genome shotgun (WGS) entry which is preliminary data.</text>
</comment>
<dbReference type="AlphaFoldDB" id="A0A5J9W1L2"/>
<feature type="compositionally biased region" description="Basic and acidic residues" evidence="1">
    <location>
        <begin position="99"/>
        <end position="108"/>
    </location>
</feature>
<dbReference type="Gene3D" id="1.20.1280.50">
    <property type="match status" value="1"/>
</dbReference>
<evidence type="ECO:0000256" key="1">
    <source>
        <dbReference type="SAM" id="MobiDB-lite"/>
    </source>
</evidence>
<dbReference type="InterPro" id="IPR001810">
    <property type="entry name" value="F-box_dom"/>
</dbReference>
<evidence type="ECO:0000259" key="2">
    <source>
        <dbReference type="PROSITE" id="PS50181"/>
    </source>
</evidence>
<sequence length="461" mass="51227">MDCPNRSAVAGLPDDALADILSRLPAKFLCRSKCVSKPWRDLIADRLRCKKLPQTLAGFLYGSLETEDSDSGEDWSTDDCYSAEGQHYISDDINGSSDEDGHNCRAEDGNGSGSSNKNLTSDINGHFIDNCSGEVSHNCRGEDGDGSGSSDKNLTSDTHGHFIDLLGRPAPLVDPSFSFLRKMSGIGSITLLDSCGGLVLLGNHRDSDMTSTPGYVVCNPATEHLVLVPSSRFVWISMEELLFNSDDDDEGPCVATYLIFDPAISLHFQLIEFCHTPKKAVVNTYSSETASWTDWSGQLKQWKRRGKWNMFRTISSMRDSMVFNKMLHLIVSPRKGPELIAAIDGEGKTCKIIPLLENREWNMKHTVSFSELFGKVTCKFGSDYNVVSIHPEHNLVFFVQHWDYKLISYDMDRKEVCHLCTVGCDYERVTPYFPYFLESPAWCHVPASRAPAAVIGSKAVD</sequence>
<reference evidence="3 4" key="1">
    <citation type="journal article" date="2019" name="Sci. Rep.">
        <title>A high-quality genome of Eragrostis curvula grass provides insights into Poaceae evolution and supports new strategies to enhance forage quality.</title>
        <authorList>
            <person name="Carballo J."/>
            <person name="Santos B.A.C.M."/>
            <person name="Zappacosta D."/>
            <person name="Garbus I."/>
            <person name="Selva J.P."/>
            <person name="Gallo C.A."/>
            <person name="Diaz A."/>
            <person name="Albertini E."/>
            <person name="Caccamo M."/>
            <person name="Echenique V."/>
        </authorList>
    </citation>
    <scope>NUCLEOTIDE SEQUENCE [LARGE SCALE GENOMIC DNA]</scope>
    <source>
        <strain evidence="4">cv. Victoria</strain>
        <tissue evidence="3">Leaf</tissue>
    </source>
</reference>
<dbReference type="SUPFAM" id="SSF81383">
    <property type="entry name" value="F-box domain"/>
    <property type="match status" value="1"/>
</dbReference>
<dbReference type="EMBL" id="RWGY01000007">
    <property type="protein sequence ID" value="TVU41220.1"/>
    <property type="molecule type" value="Genomic_DNA"/>
</dbReference>
<dbReference type="Gramene" id="TVU41220">
    <property type="protein sequence ID" value="TVU41220"/>
    <property type="gene ID" value="EJB05_14721"/>
</dbReference>
<dbReference type="PANTHER" id="PTHR35546">
    <property type="entry name" value="F-BOX PROTEIN INTERACTION DOMAIN PROTEIN-RELATED"/>
    <property type="match status" value="1"/>
</dbReference>
<name>A0A5J9W1L2_9POAL</name>
<organism evidence="3 4">
    <name type="scientific">Eragrostis curvula</name>
    <name type="common">weeping love grass</name>
    <dbReference type="NCBI Taxonomy" id="38414"/>
    <lineage>
        <taxon>Eukaryota</taxon>
        <taxon>Viridiplantae</taxon>
        <taxon>Streptophyta</taxon>
        <taxon>Embryophyta</taxon>
        <taxon>Tracheophyta</taxon>
        <taxon>Spermatophyta</taxon>
        <taxon>Magnoliopsida</taxon>
        <taxon>Liliopsida</taxon>
        <taxon>Poales</taxon>
        <taxon>Poaceae</taxon>
        <taxon>PACMAD clade</taxon>
        <taxon>Chloridoideae</taxon>
        <taxon>Eragrostideae</taxon>
        <taxon>Eragrostidinae</taxon>
        <taxon>Eragrostis</taxon>
    </lineage>
</organism>
<dbReference type="OrthoDB" id="691517at2759"/>
<feature type="region of interest" description="Disordered" evidence="1">
    <location>
        <begin position="91"/>
        <end position="119"/>
    </location>
</feature>
<keyword evidence="4" id="KW-1185">Reference proteome</keyword>
<feature type="non-terminal residue" evidence="3">
    <location>
        <position position="1"/>
    </location>
</feature>
<gene>
    <name evidence="3" type="ORF">EJB05_14721</name>
</gene>
<evidence type="ECO:0000313" key="3">
    <source>
        <dbReference type="EMBL" id="TVU41220.1"/>
    </source>
</evidence>
<feature type="domain" description="F-box" evidence="2">
    <location>
        <begin position="6"/>
        <end position="52"/>
    </location>
</feature>